<evidence type="ECO:0000313" key="10">
    <source>
        <dbReference type="Proteomes" id="UP000292884"/>
    </source>
</evidence>
<evidence type="ECO:0000256" key="3">
    <source>
        <dbReference type="ARBA" id="ARBA00022452"/>
    </source>
</evidence>
<comment type="caution">
    <text evidence="9">The sequence shown here is derived from an EMBL/GenBank/DDBJ whole genome shotgun (WGS) entry which is preliminary data.</text>
</comment>
<feature type="domain" description="Secretin/TonB short N-terminal" evidence="8">
    <location>
        <begin position="68"/>
        <end position="119"/>
    </location>
</feature>
<keyword evidence="4 7" id="KW-0812">Transmembrane</keyword>
<dbReference type="OrthoDB" id="1094723at2"/>
<evidence type="ECO:0000256" key="2">
    <source>
        <dbReference type="ARBA" id="ARBA00022448"/>
    </source>
</evidence>
<dbReference type="InterPro" id="IPR036942">
    <property type="entry name" value="Beta-barrel_TonB_sf"/>
</dbReference>
<evidence type="ECO:0000256" key="7">
    <source>
        <dbReference type="PROSITE-ProRule" id="PRU01360"/>
    </source>
</evidence>
<keyword evidence="3 7" id="KW-1134">Transmembrane beta strand</keyword>
<dbReference type="InterPro" id="IPR039426">
    <property type="entry name" value="TonB-dep_rcpt-like"/>
</dbReference>
<dbReference type="AlphaFoldDB" id="A0A4R0N1M8"/>
<dbReference type="EMBL" id="SJSK01000002">
    <property type="protein sequence ID" value="TCC92184.1"/>
    <property type="molecule type" value="Genomic_DNA"/>
</dbReference>
<evidence type="ECO:0000256" key="1">
    <source>
        <dbReference type="ARBA" id="ARBA00004571"/>
    </source>
</evidence>
<dbReference type="Pfam" id="PF07715">
    <property type="entry name" value="Plug"/>
    <property type="match status" value="1"/>
</dbReference>
<evidence type="ECO:0000256" key="6">
    <source>
        <dbReference type="ARBA" id="ARBA00023237"/>
    </source>
</evidence>
<dbReference type="SUPFAM" id="SSF56935">
    <property type="entry name" value="Porins"/>
    <property type="match status" value="1"/>
</dbReference>
<dbReference type="InterPro" id="IPR008969">
    <property type="entry name" value="CarboxyPept-like_regulatory"/>
</dbReference>
<evidence type="ECO:0000313" key="9">
    <source>
        <dbReference type="EMBL" id="TCC92184.1"/>
    </source>
</evidence>
<dbReference type="Pfam" id="PF07660">
    <property type="entry name" value="STN"/>
    <property type="match status" value="1"/>
</dbReference>
<protein>
    <submittedName>
        <fullName evidence="9">SusC/RagA family TonB-linked outer membrane protein</fullName>
    </submittedName>
</protein>
<evidence type="ECO:0000256" key="5">
    <source>
        <dbReference type="ARBA" id="ARBA00023136"/>
    </source>
</evidence>
<name>A0A4R0N1M8_9SPHI</name>
<evidence type="ECO:0000256" key="4">
    <source>
        <dbReference type="ARBA" id="ARBA00022692"/>
    </source>
</evidence>
<dbReference type="GO" id="GO:0009279">
    <property type="term" value="C:cell outer membrane"/>
    <property type="evidence" value="ECO:0007669"/>
    <property type="project" value="UniProtKB-SubCell"/>
</dbReference>
<keyword evidence="6 7" id="KW-0998">Cell outer membrane</keyword>
<dbReference type="Proteomes" id="UP000292884">
    <property type="component" value="Unassembled WGS sequence"/>
</dbReference>
<dbReference type="InterPro" id="IPR023996">
    <property type="entry name" value="TonB-dep_OMP_SusC/RagA"/>
</dbReference>
<comment type="subcellular location">
    <subcellularLocation>
        <location evidence="1 7">Cell outer membrane</location>
        <topology evidence="1 7">Multi-pass membrane protein</topology>
    </subcellularLocation>
</comment>
<organism evidence="9 10">
    <name type="scientific">Pedobacter frigiditerrae</name>
    <dbReference type="NCBI Taxonomy" id="2530452"/>
    <lineage>
        <taxon>Bacteria</taxon>
        <taxon>Pseudomonadati</taxon>
        <taxon>Bacteroidota</taxon>
        <taxon>Sphingobacteriia</taxon>
        <taxon>Sphingobacteriales</taxon>
        <taxon>Sphingobacteriaceae</taxon>
        <taxon>Pedobacter</taxon>
    </lineage>
</organism>
<keyword evidence="5 7" id="KW-0472">Membrane</keyword>
<dbReference type="PROSITE" id="PS52016">
    <property type="entry name" value="TONB_DEPENDENT_REC_3"/>
    <property type="match status" value="1"/>
</dbReference>
<dbReference type="SMART" id="SM00965">
    <property type="entry name" value="STN"/>
    <property type="match status" value="1"/>
</dbReference>
<keyword evidence="10" id="KW-1185">Reference proteome</keyword>
<dbReference type="InterPro" id="IPR011662">
    <property type="entry name" value="Secretin/TonB_short_N"/>
</dbReference>
<proteinExistence type="inferred from homology"/>
<accession>A0A4R0N1M8</accession>
<dbReference type="Gene3D" id="2.60.40.1120">
    <property type="entry name" value="Carboxypeptidase-like, regulatory domain"/>
    <property type="match status" value="1"/>
</dbReference>
<sequence length="1129" mass="125595">MNFYMTFNSGKTSRIYAKILLKLKLTFIILFSFIVQASATTSFAQITLNEKAVPLEQIIQKISKQTGYDFFFNANMLSLAKPVTLKVKNASIEDVLRLCFANQPLTYKLEEKTIVLQYATNPPKENKEKDIVVTGKVIDEDGKPIVGASIRVNGTKDKVAITDSKGEFKITTATETDVLIITYIGYKTKEVKASTQPLTIKLEVSETEMKDIVVTGTGINRNKDSFTGTTAKFTGDDLKAVSNNNIIQSLRSLDPSFLQIENNLAGSNPNVMPVIEVRGKSSIPSTTLRDQFGADPNQPLFILDGFPTTIQTIVDLDMNRVGSVTILKDAASTALYGSQASNGVVVIETIKPKPGQLSFSYSQDFRFEMPVLSTYNMMNATEKLEFERLSGRYIPSTAGQPDQEIYLDQLYNAHLANVRKGIDSYWLSEPVQNGYSTNSSISASGGDNAFTYGVGMNYRIGEGTMKGVGTDIGGGSTTASGRDTYSGSINLTYRKNNFNINNITYIRGYSSTESPYGNFSTWVNTNPYYEKSMNRYLEESRTSNGLTLQVSNPLFDAMQPQYNRTKNLEVQNNLNLNYDINDVLKLTGGLQITKGNTSTEVYKSPDMSAFINTPTLRKGKYTDTRASNFSYQANLMLTYHKVLAEDHIINANFRNTVSESENRSYSSVAEGFPAGNLGNPRFAYSYMEGGAPTASSNVFRTLNSTVSVNYSYQNKYLFDALYRLDGSTSYGSNNQFSPYYSFGLGWNLHNEEFIKSKSWINTLRLTANVGITGNQNFANISSLSVYNYNSNTNYNVFGQGVSLTTLGNPNLEPQKTRQISSSLEFTLFKNRFTGYVNAYDKSTNPLIVPVDLPSSTGVFNYPYNVGSLTYRGIEAKFTYFPVYNLAERITWSVGIFGSMYKSKYGDIGNSLTSLNKQQENNKTTVRYQDGYSAEAIWAIKSMGIDPATGREVFLTKDGQYTFDYATANIVNVGNTTPVVEGVVSNNLRYKSFSLGFSLRYKLGGDVFNSALFDKVENISFVSVNNNQDKRALYDRWKNPGDLAQFKGISQTATTPISSRFVQKENALTIESVNIGYLLDNSKWVKSLGLRSLQLNAFTNDFYTLSNVRRERGINYPYAQTIAFSLKASF</sequence>
<dbReference type="Gene3D" id="2.170.130.10">
    <property type="entry name" value="TonB-dependent receptor, plug domain"/>
    <property type="match status" value="1"/>
</dbReference>
<dbReference type="InterPro" id="IPR012910">
    <property type="entry name" value="Plug_dom"/>
</dbReference>
<reference evidence="9 10" key="1">
    <citation type="submission" date="2019-02" db="EMBL/GenBank/DDBJ databases">
        <title>Pedobacter sp. RP-1-13 sp. nov., isolated from Arctic soil.</title>
        <authorList>
            <person name="Dahal R.H."/>
        </authorList>
    </citation>
    <scope>NUCLEOTIDE SEQUENCE [LARGE SCALE GENOMIC DNA]</scope>
    <source>
        <strain evidence="9 10">RP-1-13</strain>
    </source>
</reference>
<dbReference type="NCBIfam" id="TIGR04056">
    <property type="entry name" value="OMP_RagA_SusC"/>
    <property type="match status" value="1"/>
</dbReference>
<dbReference type="RefSeq" id="WP_131553125.1">
    <property type="nucleotide sequence ID" value="NZ_SJSK01000002.1"/>
</dbReference>
<gene>
    <name evidence="9" type="ORF">EZ428_10675</name>
</gene>
<dbReference type="SUPFAM" id="SSF49464">
    <property type="entry name" value="Carboxypeptidase regulatory domain-like"/>
    <property type="match status" value="1"/>
</dbReference>
<keyword evidence="2 7" id="KW-0813">Transport</keyword>
<dbReference type="Gene3D" id="2.40.170.20">
    <property type="entry name" value="TonB-dependent receptor, beta-barrel domain"/>
    <property type="match status" value="1"/>
</dbReference>
<dbReference type="Pfam" id="PF13715">
    <property type="entry name" value="CarbopepD_reg_2"/>
    <property type="match status" value="1"/>
</dbReference>
<evidence type="ECO:0000259" key="8">
    <source>
        <dbReference type="SMART" id="SM00965"/>
    </source>
</evidence>
<comment type="similarity">
    <text evidence="7">Belongs to the TonB-dependent receptor family.</text>
</comment>
<dbReference type="InterPro" id="IPR037066">
    <property type="entry name" value="Plug_dom_sf"/>
</dbReference>